<proteinExistence type="predicted"/>
<feature type="compositionally biased region" description="Acidic residues" evidence="1">
    <location>
        <begin position="109"/>
        <end position="126"/>
    </location>
</feature>
<sequence>MAKVNAKFSTPDFIASMTWDLTDQEAEIQSTYQAACDGVAPGFHPRVPTLDLSKTKSSKPASNSTKEFTDAMNWQGGNGTNTATMESNYQAACEITHPGFQPKPPPTPFDEEEKTEGQGNDDDDDDSTGKGKGKSKRSKITKQATKPRPKNVVFESAADALNPVTTKEERSISDDYVIVENLDIEIDENKEAEFVLPLSTFETGPSTFFVTPEEAWKVKAVSESKSKYKWTPGHVNQSMNSVKESKLGKNIANNNDITSQRVFTFRGAKKVLERCKKEQKEKAREPTQKMMKDVGSDLGKKLLKRRSSVEMASLNILPTADPETCHYQMNSDAVARRRNSSVELTRMLESRPQFLPDGRSKPRLNSAEVIEKALESRPDIEELKEKNIVQDHEEEKIAEKGRARRQSISLIENVLTKEIENKENKQELIKELKKPKPTKKPRAVIPERQRKATMQNYTNWNMAGGKNYQTETAAMRRQNKVFSMKRVVRFLERLGEVFEGDSRRWEKVGRWCMWGTGANVLTKEIENKENKQELIKELKKPKPTKKPRAVIPERQRKATMQNYTNWNMAGGKNYQTETAAMRRQNKVFSMKAERAKAHTTAEKDAKIAPERYFGKYGKREVWAPRYPSGVAKMDRKKSEYQRNFVWPGYIPE</sequence>
<reference evidence="3" key="1">
    <citation type="journal article" date="2023" name="Commun. Biol.">
        <title>Genome analysis of Parmales, the sister group of diatoms, reveals the evolutionary specialization of diatoms from phago-mixotrophs to photoautotrophs.</title>
        <authorList>
            <person name="Ban H."/>
            <person name="Sato S."/>
            <person name="Yoshikawa S."/>
            <person name="Yamada K."/>
            <person name="Nakamura Y."/>
            <person name="Ichinomiya M."/>
            <person name="Sato N."/>
            <person name="Blanc-Mathieu R."/>
            <person name="Endo H."/>
            <person name="Kuwata A."/>
            <person name="Ogata H."/>
        </authorList>
    </citation>
    <scope>NUCLEOTIDE SEQUENCE [LARGE SCALE GENOMIC DNA]</scope>
</reference>
<accession>A0A9W7BEP4</accession>
<feature type="compositionally biased region" description="Basic residues" evidence="1">
    <location>
        <begin position="131"/>
        <end position="149"/>
    </location>
</feature>
<evidence type="ECO:0000313" key="3">
    <source>
        <dbReference type="Proteomes" id="UP001162640"/>
    </source>
</evidence>
<dbReference type="AlphaFoldDB" id="A0A9W7BEP4"/>
<evidence type="ECO:0000256" key="1">
    <source>
        <dbReference type="SAM" id="MobiDB-lite"/>
    </source>
</evidence>
<organism evidence="2 3">
    <name type="scientific">Triparma laevis f. inornata</name>
    <dbReference type="NCBI Taxonomy" id="1714386"/>
    <lineage>
        <taxon>Eukaryota</taxon>
        <taxon>Sar</taxon>
        <taxon>Stramenopiles</taxon>
        <taxon>Ochrophyta</taxon>
        <taxon>Bolidophyceae</taxon>
        <taxon>Parmales</taxon>
        <taxon>Triparmaceae</taxon>
        <taxon>Triparma</taxon>
    </lineage>
</organism>
<protein>
    <submittedName>
        <fullName evidence="2">Uncharacterized protein</fullName>
    </submittedName>
</protein>
<dbReference type="EMBL" id="BLQM01000389">
    <property type="protein sequence ID" value="GMH87166.1"/>
    <property type="molecule type" value="Genomic_DNA"/>
</dbReference>
<evidence type="ECO:0000313" key="2">
    <source>
        <dbReference type="EMBL" id="GMH87166.1"/>
    </source>
</evidence>
<comment type="caution">
    <text evidence="2">The sequence shown here is derived from an EMBL/GenBank/DDBJ whole genome shotgun (WGS) entry which is preliminary data.</text>
</comment>
<dbReference type="Proteomes" id="UP001162640">
    <property type="component" value="Unassembled WGS sequence"/>
</dbReference>
<name>A0A9W7BEP4_9STRA</name>
<feature type="compositionally biased region" description="Polar residues" evidence="1">
    <location>
        <begin position="80"/>
        <end position="90"/>
    </location>
</feature>
<gene>
    <name evidence="2" type="ORF">TL16_g10773</name>
</gene>
<feature type="region of interest" description="Disordered" evidence="1">
    <location>
        <begin position="47"/>
        <end position="153"/>
    </location>
</feature>